<accession>A0ACB0JLH2</accession>
<reference evidence="1" key="1">
    <citation type="submission" date="2023-10" db="EMBL/GenBank/DDBJ databases">
        <authorList>
            <person name="Rodriguez Cubillos JULIANA M."/>
            <person name="De Vega J."/>
        </authorList>
    </citation>
    <scope>NUCLEOTIDE SEQUENCE</scope>
</reference>
<proteinExistence type="predicted"/>
<evidence type="ECO:0000313" key="1">
    <source>
        <dbReference type="EMBL" id="CAJ2644835.1"/>
    </source>
</evidence>
<organism evidence="1 2">
    <name type="scientific">Trifolium pratense</name>
    <name type="common">Red clover</name>
    <dbReference type="NCBI Taxonomy" id="57577"/>
    <lineage>
        <taxon>Eukaryota</taxon>
        <taxon>Viridiplantae</taxon>
        <taxon>Streptophyta</taxon>
        <taxon>Embryophyta</taxon>
        <taxon>Tracheophyta</taxon>
        <taxon>Spermatophyta</taxon>
        <taxon>Magnoliopsida</taxon>
        <taxon>eudicotyledons</taxon>
        <taxon>Gunneridae</taxon>
        <taxon>Pentapetalae</taxon>
        <taxon>rosids</taxon>
        <taxon>fabids</taxon>
        <taxon>Fabales</taxon>
        <taxon>Fabaceae</taxon>
        <taxon>Papilionoideae</taxon>
        <taxon>50 kb inversion clade</taxon>
        <taxon>NPAAA clade</taxon>
        <taxon>Hologalegina</taxon>
        <taxon>IRL clade</taxon>
        <taxon>Trifolieae</taxon>
        <taxon>Trifolium</taxon>
    </lineage>
</organism>
<gene>
    <name evidence="1" type="ORF">MILVUS5_LOCUS13796</name>
</gene>
<evidence type="ECO:0000313" key="2">
    <source>
        <dbReference type="Proteomes" id="UP001177021"/>
    </source>
</evidence>
<dbReference type="EMBL" id="CASHSV030000044">
    <property type="protein sequence ID" value="CAJ2644835.1"/>
    <property type="molecule type" value="Genomic_DNA"/>
</dbReference>
<protein>
    <submittedName>
        <fullName evidence="1">Uncharacterized protein</fullName>
    </submittedName>
</protein>
<keyword evidence="2" id="KW-1185">Reference proteome</keyword>
<name>A0ACB0JLH2_TRIPR</name>
<comment type="caution">
    <text evidence="1">The sequence shown here is derived from an EMBL/GenBank/DDBJ whole genome shotgun (WGS) entry which is preliminary data.</text>
</comment>
<dbReference type="Proteomes" id="UP001177021">
    <property type="component" value="Unassembled WGS sequence"/>
</dbReference>
<sequence length="575" mass="64524">MVRPQPDLVLDNSSPYFVHPGDGPSSVVVTPLLTGSNYHSWSRSMKRALGAKMKLDFITGALPMPDDDFDPAHRAWHRCNQLISSWHRCDLIRISELQQEIYALKQDNRSVTDFYSELKTLWEELELYLPIPSCTCRQRCACEAMRSARRNHTLLHTVRFLTGLNENFSTILVNAAKSAKSSSSSKASSRNCSYCGKDNHVVENCFKKNGVPPHMKKFSSAHNAAAEGGSTDSNVAPTPPSLSQDQYDKLMTLLQNSNLASNSGSASSNQIIDSGASHHICNSLSWFQSYIEINPIHIKLPNGNFAIAKYSGVVNFSSNLVINDVLYVPAFSINLLAVSKLCSSSNYIVNFTGSQCVIQDKECLKMIGSGDEHEGLYHLKRTDRLAHVASIDGSNHATIPKTALWHFRLGHPSHQRLVSLKNKFPYVIADHKGICDICHLARFKKLPYSSSFNKAVIAYDVIHFDIWGPISIKSIYGHSYFLTAVDDYSRFTWIILMNSKAETRNHVVNLLKMIQTQYNHQVKIVRSDNGPEFLMHDYYSSKGIVHQTSCVESPQQNGRVERKHQHLLNIARALL</sequence>